<dbReference type="Gene3D" id="3.20.20.450">
    <property type="entry name" value="EAL domain"/>
    <property type="match status" value="1"/>
</dbReference>
<evidence type="ECO:0000259" key="1">
    <source>
        <dbReference type="PROSITE" id="PS50883"/>
    </source>
</evidence>
<dbReference type="Pfam" id="PF00563">
    <property type="entry name" value="EAL"/>
    <property type="match status" value="1"/>
</dbReference>
<organism evidence="2">
    <name type="scientific">bioreactor metagenome</name>
    <dbReference type="NCBI Taxonomy" id="1076179"/>
    <lineage>
        <taxon>unclassified sequences</taxon>
        <taxon>metagenomes</taxon>
        <taxon>ecological metagenomes</taxon>
    </lineage>
</organism>
<gene>
    <name evidence="2" type="ORF">SDC9_186458</name>
</gene>
<feature type="domain" description="EAL" evidence="1">
    <location>
        <begin position="1"/>
        <end position="192"/>
    </location>
</feature>
<dbReference type="InterPro" id="IPR001633">
    <property type="entry name" value="EAL_dom"/>
</dbReference>
<dbReference type="SUPFAM" id="SSF141868">
    <property type="entry name" value="EAL domain-like"/>
    <property type="match status" value="1"/>
</dbReference>
<accession>A0A645HU78</accession>
<dbReference type="PROSITE" id="PS50883">
    <property type="entry name" value="EAL"/>
    <property type="match status" value="1"/>
</dbReference>
<dbReference type="GO" id="GO:0071111">
    <property type="term" value="F:cyclic-guanylate-specific phosphodiesterase activity"/>
    <property type="evidence" value="ECO:0007669"/>
    <property type="project" value="InterPro"/>
</dbReference>
<dbReference type="InterPro" id="IPR050706">
    <property type="entry name" value="Cyclic-di-GMP_PDE-like"/>
</dbReference>
<sequence>MNELGAWVLQEACRQLVQWDQAGIAAPTVAINLSASQFTSPSLFADIDQTLARFGIVPERLELELTESTSMRDPQASVAIMAQFRERGLKIAIDDFGTGYSNLSYLKRFPVNRLKLDQAFVRDIVSDADDQAISRAIIAMAHQLRLEVIAEGVETAAQRDFLKAAGCDIAQGFLLSRPIPAAECALLLGQPVPLV</sequence>
<protein>
    <submittedName>
        <fullName evidence="2">Putative signaling protein</fullName>
    </submittedName>
</protein>
<dbReference type="InterPro" id="IPR035919">
    <property type="entry name" value="EAL_sf"/>
</dbReference>
<dbReference type="PANTHER" id="PTHR33121">
    <property type="entry name" value="CYCLIC DI-GMP PHOSPHODIESTERASE PDEF"/>
    <property type="match status" value="1"/>
</dbReference>
<dbReference type="EMBL" id="VSSQ01094460">
    <property type="protein sequence ID" value="MPN38933.1"/>
    <property type="molecule type" value="Genomic_DNA"/>
</dbReference>
<reference evidence="2" key="1">
    <citation type="submission" date="2019-08" db="EMBL/GenBank/DDBJ databases">
        <authorList>
            <person name="Kucharzyk K."/>
            <person name="Murdoch R.W."/>
            <person name="Higgins S."/>
            <person name="Loffler F."/>
        </authorList>
    </citation>
    <scope>NUCLEOTIDE SEQUENCE</scope>
</reference>
<comment type="caution">
    <text evidence="2">The sequence shown here is derived from an EMBL/GenBank/DDBJ whole genome shotgun (WGS) entry which is preliminary data.</text>
</comment>
<proteinExistence type="predicted"/>
<dbReference type="CDD" id="cd01948">
    <property type="entry name" value="EAL"/>
    <property type="match status" value="1"/>
</dbReference>
<name>A0A645HU78_9ZZZZ</name>
<dbReference type="PANTHER" id="PTHR33121:SF79">
    <property type="entry name" value="CYCLIC DI-GMP PHOSPHODIESTERASE PDED-RELATED"/>
    <property type="match status" value="1"/>
</dbReference>
<dbReference type="AlphaFoldDB" id="A0A645HU78"/>
<evidence type="ECO:0000313" key="2">
    <source>
        <dbReference type="EMBL" id="MPN38933.1"/>
    </source>
</evidence>
<dbReference type="SMART" id="SM00052">
    <property type="entry name" value="EAL"/>
    <property type="match status" value="1"/>
</dbReference>